<reference evidence="3 4" key="1">
    <citation type="submission" date="2014-11" db="EMBL/GenBank/DDBJ databases">
        <title>Symbiosis island explosion on the genome of extra-slow-growing strains of soybean bradyrhizobia with massive insertion sequences.</title>
        <authorList>
            <person name="Iida T."/>
            <person name="Minamisawa K."/>
        </authorList>
    </citation>
    <scope>NUCLEOTIDE SEQUENCE [LARGE SCALE GENOMIC DNA]</scope>
    <source>
        <strain evidence="3 4">NK6</strain>
    </source>
</reference>
<organism evidence="3 4">
    <name type="scientific">Bradyrhizobium diazoefficiens</name>
    <dbReference type="NCBI Taxonomy" id="1355477"/>
    <lineage>
        <taxon>Bacteria</taxon>
        <taxon>Pseudomonadati</taxon>
        <taxon>Pseudomonadota</taxon>
        <taxon>Alphaproteobacteria</taxon>
        <taxon>Hyphomicrobiales</taxon>
        <taxon>Nitrobacteraceae</taxon>
        <taxon>Bradyrhizobium</taxon>
    </lineage>
</organism>
<dbReference type="Proteomes" id="UP000063308">
    <property type="component" value="Chromosome"/>
</dbReference>
<dbReference type="AlphaFoldDB" id="A0A0E4FSG4"/>
<dbReference type="RefSeq" id="WP_304567202.1">
    <property type="nucleotide sequence ID" value="NZ_CP126038.1"/>
</dbReference>
<dbReference type="Pfam" id="PF26343">
    <property type="entry name" value="VapC50_C"/>
    <property type="match status" value="1"/>
</dbReference>
<proteinExistence type="predicted"/>
<protein>
    <submittedName>
        <fullName evidence="3">Uncharacterized protein</fullName>
    </submittedName>
</protein>
<gene>
    <name evidence="3" type="ORF">NK6_2256</name>
</gene>
<evidence type="ECO:0000313" key="3">
    <source>
        <dbReference type="EMBL" id="BAR55437.1"/>
    </source>
</evidence>
<dbReference type="InterPro" id="IPR058652">
    <property type="entry name" value="VapC50_C"/>
</dbReference>
<dbReference type="Pfam" id="PF13470">
    <property type="entry name" value="PIN_3"/>
    <property type="match status" value="1"/>
</dbReference>
<name>A0A0E4FSG4_9BRAD</name>
<accession>A0A0E4FSG4</accession>
<dbReference type="EMBL" id="AP014685">
    <property type="protein sequence ID" value="BAR55437.1"/>
    <property type="molecule type" value="Genomic_DNA"/>
</dbReference>
<evidence type="ECO:0000259" key="2">
    <source>
        <dbReference type="Pfam" id="PF26343"/>
    </source>
</evidence>
<feature type="domain" description="VapC50 C-terminal" evidence="2">
    <location>
        <begin position="114"/>
        <end position="168"/>
    </location>
</feature>
<feature type="domain" description="PIN" evidence="1">
    <location>
        <begin position="2"/>
        <end position="94"/>
    </location>
</feature>
<evidence type="ECO:0000259" key="1">
    <source>
        <dbReference type="Pfam" id="PF13470"/>
    </source>
</evidence>
<sequence>MLLTLAEAGFFRLRWSGPILDETQAAIEEILSKKGRTDAAERAANRVTRQHGSFEDAMVTDFDNFMSAAGLPDPDDAHVIAAAIKTQTAMIVTETLKDFPAATLAALNMEAKSADQFIADTIALDEARVIAAIRRMRERFKKSETTAEALLLSMEAAELQETVDLLRPYVESL</sequence>
<evidence type="ECO:0000313" key="4">
    <source>
        <dbReference type="Proteomes" id="UP000063308"/>
    </source>
</evidence>
<dbReference type="InterPro" id="IPR002716">
    <property type="entry name" value="PIN_dom"/>
</dbReference>